<proteinExistence type="predicted"/>
<name>A0AAN9AA56_HALRR</name>
<keyword evidence="2" id="KW-1185">Reference proteome</keyword>
<dbReference type="EMBL" id="JAXCGZ010005992">
    <property type="protein sequence ID" value="KAK7080318.1"/>
    <property type="molecule type" value="Genomic_DNA"/>
</dbReference>
<accession>A0AAN9AA56</accession>
<sequence length="75" mass="8340">AYFKDGVRYVKYQLRGKDEEVEFLYDINSLAGCPPWHREGALLLEDLDSSLDQLPGRGKETPEEILTVGSGLLAG</sequence>
<gene>
    <name evidence="1" type="ORF">SK128_006927</name>
</gene>
<protein>
    <submittedName>
        <fullName evidence="1">Uncharacterized protein</fullName>
    </submittedName>
</protein>
<organism evidence="1 2">
    <name type="scientific">Halocaridina rubra</name>
    <name type="common">Hawaiian red shrimp</name>
    <dbReference type="NCBI Taxonomy" id="373956"/>
    <lineage>
        <taxon>Eukaryota</taxon>
        <taxon>Metazoa</taxon>
        <taxon>Ecdysozoa</taxon>
        <taxon>Arthropoda</taxon>
        <taxon>Crustacea</taxon>
        <taxon>Multicrustacea</taxon>
        <taxon>Malacostraca</taxon>
        <taxon>Eumalacostraca</taxon>
        <taxon>Eucarida</taxon>
        <taxon>Decapoda</taxon>
        <taxon>Pleocyemata</taxon>
        <taxon>Caridea</taxon>
        <taxon>Atyoidea</taxon>
        <taxon>Atyidae</taxon>
        <taxon>Halocaridina</taxon>
    </lineage>
</organism>
<reference evidence="1 2" key="1">
    <citation type="submission" date="2023-11" db="EMBL/GenBank/DDBJ databases">
        <title>Halocaridina rubra genome assembly.</title>
        <authorList>
            <person name="Smith C."/>
        </authorList>
    </citation>
    <scope>NUCLEOTIDE SEQUENCE [LARGE SCALE GENOMIC DNA]</scope>
    <source>
        <strain evidence="1">EP-1</strain>
        <tissue evidence="1">Whole</tissue>
    </source>
</reference>
<evidence type="ECO:0000313" key="1">
    <source>
        <dbReference type="EMBL" id="KAK7080318.1"/>
    </source>
</evidence>
<feature type="non-terminal residue" evidence="1">
    <location>
        <position position="1"/>
    </location>
</feature>
<evidence type="ECO:0000313" key="2">
    <source>
        <dbReference type="Proteomes" id="UP001381693"/>
    </source>
</evidence>
<dbReference type="Proteomes" id="UP001381693">
    <property type="component" value="Unassembled WGS sequence"/>
</dbReference>
<dbReference type="AlphaFoldDB" id="A0AAN9AA56"/>
<comment type="caution">
    <text evidence="1">The sequence shown here is derived from an EMBL/GenBank/DDBJ whole genome shotgun (WGS) entry which is preliminary data.</text>
</comment>